<keyword evidence="2" id="KW-1133">Transmembrane helix</keyword>
<keyword evidence="2" id="KW-0812">Transmembrane</keyword>
<reference evidence="5 6" key="1">
    <citation type="submission" date="2018-11" db="EMBL/GenBank/DDBJ databases">
        <authorList>
            <consortium name="Pathogen Informatics"/>
        </authorList>
    </citation>
    <scope>NUCLEOTIDE SEQUENCE [LARGE SCALE GENOMIC DNA]</scope>
</reference>
<feature type="non-terminal residue" evidence="5">
    <location>
        <position position="714"/>
    </location>
</feature>
<feature type="region of interest" description="Disordered" evidence="1">
    <location>
        <begin position="183"/>
        <end position="205"/>
    </location>
</feature>
<proteinExistence type="predicted"/>
<feature type="domain" description="DUF5641" evidence="4">
    <location>
        <begin position="87"/>
        <end position="182"/>
    </location>
</feature>
<dbReference type="PANTHER" id="PTHR47331:SF1">
    <property type="entry name" value="GAG-LIKE PROTEIN"/>
    <property type="match status" value="1"/>
</dbReference>
<dbReference type="OrthoDB" id="5868911at2759"/>
<dbReference type="Proteomes" id="UP000271889">
    <property type="component" value="Unassembled WGS sequence"/>
</dbReference>
<dbReference type="AlphaFoldDB" id="A0A3P6S304"/>
<feature type="transmembrane region" description="Helical" evidence="2">
    <location>
        <begin position="365"/>
        <end position="384"/>
    </location>
</feature>
<keyword evidence="2" id="KW-0472">Membrane</keyword>
<dbReference type="InterPro" id="IPR009878">
    <property type="entry name" value="Phlebovirus_G2_fusion"/>
</dbReference>
<name>A0A3P6S304_CYLGO</name>
<keyword evidence="6" id="KW-1185">Reference proteome</keyword>
<evidence type="ECO:0008006" key="7">
    <source>
        <dbReference type="Google" id="ProtNLM"/>
    </source>
</evidence>
<sequence length="714" mass="80935">MPIPTVDELATFLTEIEACLNSRPLTYQGAELEEFNILRPIDFLQKEIVLSLPKALTQSQDSDPNYLLPQEVQALKTQREAEKALENSQRRVEKFWKIWKNQYLTNLREKHKKCIGSKRSGQETPKVGSVVLITDPVLPRNEWRLGRITKLLSGTDGQVREVELVTSTKRKMHRPVNLLVPLELEEGETDSSTPQEQKELHDSTQDIPSAHKNVRYDLRSKNPVQYTETVTTKAFTTAKPKPSKYWFLFHLMILFMQFNLGNSAAETKILCGENGAIVNSSKNASLEICAETYCVMRNNDATNPQVIRPPAEMTLHDYLVTVKWSDEGHLYTIQTRCPALDFCKNIDCTICARLLFNPECWPKGAIFMLAFLLYIFATTMYSLFCIASLIGKTLRIIIGITAKIFTVILRKMAKCISYALRKNRRRQTTRAMRIAAALALMTILIKQEKIGVLSCQEIDVLEHHSTSCVISREKETCKTSITEVLKLNSFKQEACLRLVKNSSLVANVKIRWHGLRLTCAKETEFFTRATKLSVIDSKRCPHMGSCTGAKCAVINESTLLPELRQGNQYPGRTGCLESCGGLGCDCFYPSSGCLFYRVYATPQNSEIYEVFRCAQWKEEVKMEVLVEELRLGKRKFVISTIPNIPVTLPMVKITLTLCTIPPTPITTYEFVTNGAETALWPKEIEPNLRCETREKAIALNCSFIDNCRCEGAEN</sequence>
<evidence type="ECO:0000259" key="4">
    <source>
        <dbReference type="Pfam" id="PF18701"/>
    </source>
</evidence>
<dbReference type="InterPro" id="IPR040676">
    <property type="entry name" value="DUF5641"/>
</dbReference>
<dbReference type="EMBL" id="UYRV01002956">
    <property type="protein sequence ID" value="VDK49561.1"/>
    <property type="molecule type" value="Genomic_DNA"/>
</dbReference>
<dbReference type="Pfam" id="PF07245">
    <property type="entry name" value="Phlebovirus_G2"/>
    <property type="match status" value="1"/>
</dbReference>
<evidence type="ECO:0000256" key="1">
    <source>
        <dbReference type="SAM" id="MobiDB-lite"/>
    </source>
</evidence>
<accession>A0A3P6S304</accession>
<protein>
    <recommendedName>
        <fullName evidence="7">Phlebovirus glycoprotein G2 fusion domain-containing protein</fullName>
    </recommendedName>
</protein>
<dbReference type="Gene3D" id="2.60.98.50">
    <property type="match status" value="1"/>
</dbReference>
<evidence type="ECO:0000256" key="2">
    <source>
        <dbReference type="SAM" id="Phobius"/>
    </source>
</evidence>
<evidence type="ECO:0000313" key="5">
    <source>
        <dbReference type="EMBL" id="VDK49561.1"/>
    </source>
</evidence>
<dbReference type="PANTHER" id="PTHR47331">
    <property type="entry name" value="PHD-TYPE DOMAIN-CONTAINING PROTEIN"/>
    <property type="match status" value="1"/>
</dbReference>
<organism evidence="5 6">
    <name type="scientific">Cylicostephanus goldi</name>
    <name type="common">Nematode worm</name>
    <dbReference type="NCBI Taxonomy" id="71465"/>
    <lineage>
        <taxon>Eukaryota</taxon>
        <taxon>Metazoa</taxon>
        <taxon>Ecdysozoa</taxon>
        <taxon>Nematoda</taxon>
        <taxon>Chromadorea</taxon>
        <taxon>Rhabditida</taxon>
        <taxon>Rhabditina</taxon>
        <taxon>Rhabditomorpha</taxon>
        <taxon>Strongyloidea</taxon>
        <taxon>Strongylidae</taxon>
        <taxon>Cylicostephanus</taxon>
    </lineage>
</organism>
<feature type="transmembrane region" description="Helical" evidence="2">
    <location>
        <begin position="430"/>
        <end position="446"/>
    </location>
</feature>
<evidence type="ECO:0000259" key="3">
    <source>
        <dbReference type="Pfam" id="PF07245"/>
    </source>
</evidence>
<gene>
    <name evidence="5" type="ORF">CGOC_LOCUS1549</name>
</gene>
<evidence type="ECO:0000313" key="6">
    <source>
        <dbReference type="Proteomes" id="UP000271889"/>
    </source>
</evidence>
<feature type="domain" description="Phlebovirus glycoprotein G2 fusion" evidence="3">
    <location>
        <begin position="455"/>
        <end position="713"/>
    </location>
</feature>
<dbReference type="Pfam" id="PF18701">
    <property type="entry name" value="DUF5641"/>
    <property type="match status" value="1"/>
</dbReference>